<sequence>MVSIFDQGTPPPCPSPFNMARHVLAAGARTPGKPALVIAGPDGARRCYGHGDLERMVRGIASGLLRQGLAPGDRVLMRLGNSLEFPLTFLAAIAAGLVPVPTSAMLTAPECSRIAAEIRPALIVADAGVALPDAPGVPVVAAGELAQWRDLPPADYVMGDPERLGYIIYTSGTSGQPRAVCHAHRAIWARRMMWDGWYGLTSEDVLLHAGAFNWTYTLGTGLMDPWSRGATAVIPEAGTRSADLPALLAREDVTIFAAAPGVYRQILKHGNRFHLPRLRHGLSAGEKLPDPVRAAWNAATGTAIYEAYGMSECSTFVSGAPGHPAPAGASGYPQPGRRVAVLGEDGQPVPHGTPGILGVSNRDPGLMLGYWDAEGETRARFAGEWFLTGDTVSMDADGAIHYLGRSDDMMNAGGFRVSPLEVERVLNAHPDVLECAAAEVMVKADTTVIAAFYVSEAEIPEAALSAFAESRLARYKSPRLYRRVPALPKGANNKILRRKLREDFEATHGKA</sequence>
<organism evidence="4 5">
    <name type="scientific">Pseudoruegeria aquimaris</name>
    <dbReference type="NCBI Taxonomy" id="393663"/>
    <lineage>
        <taxon>Bacteria</taxon>
        <taxon>Pseudomonadati</taxon>
        <taxon>Pseudomonadota</taxon>
        <taxon>Alphaproteobacteria</taxon>
        <taxon>Rhodobacterales</taxon>
        <taxon>Roseobacteraceae</taxon>
        <taxon>Pseudoruegeria</taxon>
    </lineage>
</organism>
<dbReference type="GO" id="GO:0044550">
    <property type="term" value="P:secondary metabolite biosynthetic process"/>
    <property type="evidence" value="ECO:0007669"/>
    <property type="project" value="TreeGrafter"/>
</dbReference>
<dbReference type="Proteomes" id="UP000193409">
    <property type="component" value="Unassembled WGS sequence"/>
</dbReference>
<dbReference type="OrthoDB" id="9803968at2"/>
<feature type="domain" description="AMP-binding enzyme C-terminal" evidence="3">
    <location>
        <begin position="421"/>
        <end position="494"/>
    </location>
</feature>
<evidence type="ECO:0000313" key="5">
    <source>
        <dbReference type="Proteomes" id="UP000193409"/>
    </source>
</evidence>
<dbReference type="Gene3D" id="3.40.50.12780">
    <property type="entry name" value="N-terminal domain of ligase-like"/>
    <property type="match status" value="1"/>
</dbReference>
<dbReference type="GO" id="GO:0018858">
    <property type="term" value="F:benzoate-CoA ligase activity"/>
    <property type="evidence" value="ECO:0007669"/>
    <property type="project" value="UniProtKB-EC"/>
</dbReference>
<name>A0A1Y5RIE2_9RHOB</name>
<dbReference type="InterPro" id="IPR045851">
    <property type="entry name" value="AMP-bd_C_sf"/>
</dbReference>
<dbReference type="EC" id="6.2.1.25" evidence="4"/>
<dbReference type="PANTHER" id="PTHR43352">
    <property type="entry name" value="ACETYL-COA SYNTHETASE"/>
    <property type="match status" value="1"/>
</dbReference>
<protein>
    <submittedName>
        <fullName evidence="4">Benzoate--CoA ligase</fullName>
        <ecNumber evidence="4">6.2.1.25</ecNumber>
    </submittedName>
</protein>
<dbReference type="RefSeq" id="WP_085867187.1">
    <property type="nucleotide sequence ID" value="NZ_FWFQ01000003.1"/>
</dbReference>
<keyword evidence="5" id="KW-1185">Reference proteome</keyword>
<reference evidence="4 5" key="1">
    <citation type="submission" date="2017-03" db="EMBL/GenBank/DDBJ databases">
        <authorList>
            <person name="Afonso C.L."/>
            <person name="Miller P.J."/>
            <person name="Scott M.A."/>
            <person name="Spackman E."/>
            <person name="Goraichik I."/>
            <person name="Dimitrov K.M."/>
            <person name="Suarez D.L."/>
            <person name="Swayne D.E."/>
        </authorList>
    </citation>
    <scope>NUCLEOTIDE SEQUENCE [LARGE SCALE GENOMIC DNA]</scope>
    <source>
        <strain evidence="4 5">CECT 7680</strain>
    </source>
</reference>
<evidence type="ECO:0000259" key="3">
    <source>
        <dbReference type="Pfam" id="PF13193"/>
    </source>
</evidence>
<dbReference type="SUPFAM" id="SSF56801">
    <property type="entry name" value="Acetyl-CoA synthetase-like"/>
    <property type="match status" value="1"/>
</dbReference>
<evidence type="ECO:0000259" key="2">
    <source>
        <dbReference type="Pfam" id="PF00501"/>
    </source>
</evidence>
<evidence type="ECO:0000256" key="1">
    <source>
        <dbReference type="ARBA" id="ARBA00022598"/>
    </source>
</evidence>
<dbReference type="InterPro" id="IPR000873">
    <property type="entry name" value="AMP-dep_synth/lig_dom"/>
</dbReference>
<dbReference type="Gene3D" id="3.30.300.30">
    <property type="match status" value="1"/>
</dbReference>
<gene>
    <name evidence="4" type="primary">bclA</name>
    <name evidence="4" type="ORF">PSA7680_00612</name>
</gene>
<dbReference type="AlphaFoldDB" id="A0A1Y5RIE2"/>
<proteinExistence type="predicted"/>
<dbReference type="PANTHER" id="PTHR43352:SF1">
    <property type="entry name" value="ANTHRANILATE--COA LIGASE"/>
    <property type="match status" value="1"/>
</dbReference>
<dbReference type="PROSITE" id="PS00455">
    <property type="entry name" value="AMP_BINDING"/>
    <property type="match status" value="1"/>
</dbReference>
<dbReference type="InterPro" id="IPR025110">
    <property type="entry name" value="AMP-bd_C"/>
</dbReference>
<evidence type="ECO:0000313" key="4">
    <source>
        <dbReference type="EMBL" id="SLN18262.1"/>
    </source>
</evidence>
<dbReference type="InterPro" id="IPR020845">
    <property type="entry name" value="AMP-binding_CS"/>
</dbReference>
<dbReference type="InterPro" id="IPR042099">
    <property type="entry name" value="ANL_N_sf"/>
</dbReference>
<feature type="domain" description="AMP-dependent synthetase/ligase" evidence="2">
    <location>
        <begin position="27"/>
        <end position="371"/>
    </location>
</feature>
<dbReference type="EMBL" id="FWFQ01000003">
    <property type="protein sequence ID" value="SLN18262.1"/>
    <property type="molecule type" value="Genomic_DNA"/>
</dbReference>
<keyword evidence="1 4" id="KW-0436">Ligase</keyword>
<accession>A0A1Y5RIE2</accession>
<dbReference type="Pfam" id="PF00501">
    <property type="entry name" value="AMP-binding"/>
    <property type="match status" value="1"/>
</dbReference>
<dbReference type="Pfam" id="PF13193">
    <property type="entry name" value="AMP-binding_C"/>
    <property type="match status" value="1"/>
</dbReference>